<dbReference type="EMBL" id="FLYE01000002">
    <property type="protein sequence ID" value="SCA55463.1"/>
    <property type="molecule type" value="Genomic_DNA"/>
</dbReference>
<protein>
    <submittedName>
        <fullName evidence="1">Uncharacterized protein</fullName>
    </submittedName>
</protein>
<gene>
    <name evidence="1" type="ORF">MTBPR1_100104</name>
</gene>
<dbReference type="Proteomes" id="UP000231658">
    <property type="component" value="Unassembled WGS sequence"/>
</dbReference>
<dbReference type="AlphaFoldDB" id="A0A1C3RDU3"/>
<dbReference type="OrthoDB" id="8447102at2"/>
<organism evidence="1 2">
    <name type="scientific">Candidatus Terasakiella magnetica</name>
    <dbReference type="NCBI Taxonomy" id="1867952"/>
    <lineage>
        <taxon>Bacteria</taxon>
        <taxon>Pseudomonadati</taxon>
        <taxon>Pseudomonadota</taxon>
        <taxon>Alphaproteobacteria</taxon>
        <taxon>Rhodospirillales</taxon>
        <taxon>Terasakiellaceae</taxon>
        <taxon>Terasakiella</taxon>
    </lineage>
</organism>
<dbReference type="STRING" id="1867952.MTBPR1_100104"/>
<proteinExistence type="predicted"/>
<evidence type="ECO:0000313" key="1">
    <source>
        <dbReference type="EMBL" id="SCA55463.1"/>
    </source>
</evidence>
<keyword evidence="2" id="KW-1185">Reference proteome</keyword>
<evidence type="ECO:0000313" key="2">
    <source>
        <dbReference type="Proteomes" id="UP000231658"/>
    </source>
</evidence>
<dbReference type="RefSeq" id="WP_069186176.1">
    <property type="nucleotide sequence ID" value="NZ_FLYE01000002.1"/>
</dbReference>
<accession>A0A1C3RDU3</accession>
<sequence>MPVEVRRIEFSEIELRKALMFYQARKEGEANVSGIKVMGGDEFNIVAKVSTAANDEVSRKVFDHATTIAVMVLYSKKAGIPLPRKARKMITPTEFGGVAMTVRYEHNVFDMDLSGIEPVSKAPTVASSGHA</sequence>
<name>A0A1C3RDU3_9PROT</name>
<reference evidence="1 2" key="1">
    <citation type="submission" date="2016-07" db="EMBL/GenBank/DDBJ databases">
        <authorList>
            <person name="Lefevre C.T."/>
        </authorList>
    </citation>
    <scope>NUCLEOTIDE SEQUENCE [LARGE SCALE GENOMIC DNA]</scope>
    <source>
        <strain evidence="1">PR1</strain>
    </source>
</reference>